<dbReference type="eggNOG" id="ENOG502TJ52">
    <property type="taxonomic scope" value="Eukaryota"/>
</dbReference>
<keyword evidence="3" id="KW-1185">Reference proteome</keyword>
<dbReference type="EMBL" id="HE600988">
    <property type="protein sequence ID" value="CAP25660.2"/>
    <property type="molecule type" value="Genomic_DNA"/>
</dbReference>
<evidence type="ECO:0000313" key="4">
    <source>
        <dbReference type="WormBase" id="CBG05159"/>
    </source>
</evidence>
<feature type="compositionally biased region" description="Pro residues" evidence="1">
    <location>
        <begin position="1"/>
        <end position="13"/>
    </location>
</feature>
<dbReference type="InParanoid" id="A8WZ50"/>
<name>A8WZ50_CAEBR</name>
<dbReference type="Proteomes" id="UP000008549">
    <property type="component" value="Unassembled WGS sequence"/>
</dbReference>
<feature type="region of interest" description="Disordered" evidence="1">
    <location>
        <begin position="1"/>
        <end position="72"/>
    </location>
</feature>
<dbReference type="AlphaFoldDB" id="A8WZ50"/>
<feature type="compositionally biased region" description="Low complexity" evidence="1">
    <location>
        <begin position="29"/>
        <end position="39"/>
    </location>
</feature>
<organism evidence="2 3">
    <name type="scientific">Caenorhabditis briggsae</name>
    <dbReference type="NCBI Taxonomy" id="6238"/>
    <lineage>
        <taxon>Eukaryota</taxon>
        <taxon>Metazoa</taxon>
        <taxon>Ecdysozoa</taxon>
        <taxon>Nematoda</taxon>
        <taxon>Chromadorea</taxon>
        <taxon>Rhabditida</taxon>
        <taxon>Rhabditina</taxon>
        <taxon>Rhabditomorpha</taxon>
        <taxon>Rhabditoidea</taxon>
        <taxon>Rhabditidae</taxon>
        <taxon>Peloderinae</taxon>
        <taxon>Caenorhabditis</taxon>
    </lineage>
</organism>
<accession>A8WZ50</accession>
<sequence length="102" mass="10949">MTPPPPAPPPIIPQIPIITKSTTDETVTPSSSSFAPSAAEMPTVTPSRTPATSLAPPTDEVPRREDDEPMSNEQVTVLCTYGDGWKAKKMPPHDFSFSIESD</sequence>
<evidence type="ECO:0000313" key="3">
    <source>
        <dbReference type="Proteomes" id="UP000008549"/>
    </source>
</evidence>
<evidence type="ECO:0000313" key="2">
    <source>
        <dbReference type="EMBL" id="CAP25660.2"/>
    </source>
</evidence>
<reference evidence="2 3" key="2">
    <citation type="journal article" date="2011" name="PLoS Genet.">
        <title>Caenorhabditis briggsae recombinant inbred line genotypes reveal inter-strain incompatibility and the evolution of recombination.</title>
        <authorList>
            <person name="Ross J.A."/>
            <person name="Koboldt D.C."/>
            <person name="Staisch J.E."/>
            <person name="Chamberlin H.M."/>
            <person name="Gupta B.P."/>
            <person name="Miller R.D."/>
            <person name="Baird S.E."/>
            <person name="Haag E.S."/>
        </authorList>
    </citation>
    <scope>NUCLEOTIDE SEQUENCE [LARGE SCALE GENOMIC DNA]</scope>
    <source>
        <strain evidence="2 3">AF16</strain>
    </source>
</reference>
<dbReference type="WormBase" id="CBG05159">
    <property type="protein sequence ID" value="CBP45040"/>
    <property type="gene ID" value="WBGene00027676"/>
    <property type="gene designation" value="Cbr-mps-3"/>
</dbReference>
<proteinExistence type="predicted"/>
<feature type="compositionally biased region" description="Polar residues" evidence="1">
    <location>
        <begin position="19"/>
        <end position="28"/>
    </location>
</feature>
<dbReference type="HOGENOM" id="CLU_2279952_0_0_1"/>
<evidence type="ECO:0000256" key="1">
    <source>
        <dbReference type="SAM" id="MobiDB-lite"/>
    </source>
</evidence>
<protein>
    <submittedName>
        <fullName evidence="2">Protein CBR-MPS-3</fullName>
    </submittedName>
</protein>
<gene>
    <name evidence="4" type="primary">mps-3</name>
    <name evidence="2" type="synonym">Cbr-mps-3</name>
    <name evidence="4" type="ORF">CBG05159</name>
    <name evidence="2" type="ORF">CBG_05159</name>
</gene>
<reference evidence="2 3" key="1">
    <citation type="journal article" date="2003" name="PLoS Biol.">
        <title>The genome sequence of Caenorhabditis briggsae: a platform for comparative genomics.</title>
        <authorList>
            <person name="Stein L.D."/>
            <person name="Bao Z."/>
            <person name="Blasiar D."/>
            <person name="Blumenthal T."/>
            <person name="Brent M.R."/>
            <person name="Chen N."/>
            <person name="Chinwalla A."/>
            <person name="Clarke L."/>
            <person name="Clee C."/>
            <person name="Coghlan A."/>
            <person name="Coulson A."/>
            <person name="D'Eustachio P."/>
            <person name="Fitch D.H."/>
            <person name="Fulton L.A."/>
            <person name="Fulton R.E."/>
            <person name="Griffiths-Jones S."/>
            <person name="Harris T.W."/>
            <person name="Hillier L.W."/>
            <person name="Kamath R."/>
            <person name="Kuwabara P.E."/>
            <person name="Mardis E.R."/>
            <person name="Marra M.A."/>
            <person name="Miner T.L."/>
            <person name="Minx P."/>
            <person name="Mullikin J.C."/>
            <person name="Plumb R.W."/>
            <person name="Rogers J."/>
            <person name="Schein J.E."/>
            <person name="Sohrmann M."/>
            <person name="Spieth J."/>
            <person name="Stajich J.E."/>
            <person name="Wei C."/>
            <person name="Willey D."/>
            <person name="Wilson R.K."/>
            <person name="Durbin R."/>
            <person name="Waterston R.H."/>
        </authorList>
    </citation>
    <scope>NUCLEOTIDE SEQUENCE [LARGE SCALE GENOMIC DNA]</scope>
    <source>
        <strain evidence="2 3">AF16</strain>
    </source>
</reference>